<protein>
    <recommendedName>
        <fullName evidence="1">Thioredoxin-like fold domain-containing protein</fullName>
    </recommendedName>
</protein>
<dbReference type="Gene3D" id="3.40.30.10">
    <property type="entry name" value="Glutaredoxin"/>
    <property type="match status" value="1"/>
</dbReference>
<comment type="caution">
    <text evidence="2">The sequence shown here is derived from an EMBL/GenBank/DDBJ whole genome shotgun (WGS) entry which is preliminary data.</text>
</comment>
<sequence>MSKVLMIFVLLVVSSCKKEESTYNPYKSTSTKATVSNDVLFSYDNKEYKEENLPKAIRFAKYRAEHAQYTEFSNSIRELYVRVSYMQERQMTDYYGRKGVVPSLSELFKADIDDDDVKKYYKDNPQLFKNINPKKDKDWLERVRYTRTIEYITNRYLTKLNEIVDKKKLVINILPPNIKEIGVDFDKFPRIGAKDSKFELIAVTNYFCPECRKVNKDISKLFSEFGKDLSYVHVGHTYNLGDVSMDSILAGKCITKSDPKKFWKYQRFMFENENAKGIKVFDKKKMKKLLSLAVKKLEINKKDFYECMDTKERKYEVSESILFFRDLNIKEIPAYFLNGRHISYREMGSLVFAFREMKSRLERLDEIKK</sequence>
<accession>A0A1Y5F8X5</accession>
<evidence type="ECO:0000313" key="3">
    <source>
        <dbReference type="Proteomes" id="UP000196531"/>
    </source>
</evidence>
<proteinExistence type="predicted"/>
<name>A0A1Y5F8X5_9BACT</name>
<evidence type="ECO:0000259" key="1">
    <source>
        <dbReference type="Pfam" id="PF13462"/>
    </source>
</evidence>
<dbReference type="Proteomes" id="UP000196531">
    <property type="component" value="Unassembled WGS sequence"/>
</dbReference>
<organism evidence="2 3">
    <name type="scientific">Halobacteriovorax marinus</name>
    <dbReference type="NCBI Taxonomy" id="97084"/>
    <lineage>
        <taxon>Bacteria</taxon>
        <taxon>Pseudomonadati</taxon>
        <taxon>Bdellovibrionota</taxon>
        <taxon>Bacteriovoracia</taxon>
        <taxon>Bacteriovoracales</taxon>
        <taxon>Halobacteriovoraceae</taxon>
        <taxon>Halobacteriovorax</taxon>
    </lineage>
</organism>
<reference evidence="3" key="1">
    <citation type="journal article" date="2017" name="Proc. Natl. Acad. Sci. U.S.A.">
        <title>Simulation of Deepwater Horizon oil plume reveals substrate specialization within a complex community of hydrocarbon-degraders.</title>
        <authorList>
            <person name="Hu P."/>
            <person name="Dubinsky E.A."/>
            <person name="Probst A.J."/>
            <person name="Wang J."/>
            <person name="Sieber C.M.K."/>
            <person name="Tom L.M."/>
            <person name="Gardinali P."/>
            <person name="Banfield J.F."/>
            <person name="Atlas R.M."/>
            <person name="Andersen G.L."/>
        </authorList>
    </citation>
    <scope>NUCLEOTIDE SEQUENCE [LARGE SCALE GENOMIC DNA]</scope>
</reference>
<dbReference type="SUPFAM" id="SSF52833">
    <property type="entry name" value="Thioredoxin-like"/>
    <property type="match status" value="1"/>
</dbReference>
<feature type="domain" description="Thioredoxin-like fold" evidence="1">
    <location>
        <begin position="190"/>
        <end position="343"/>
    </location>
</feature>
<dbReference type="InterPro" id="IPR036249">
    <property type="entry name" value="Thioredoxin-like_sf"/>
</dbReference>
<dbReference type="InterPro" id="IPR012336">
    <property type="entry name" value="Thioredoxin-like_fold"/>
</dbReference>
<dbReference type="AlphaFoldDB" id="A0A1Y5F8X5"/>
<dbReference type="PROSITE" id="PS51257">
    <property type="entry name" value="PROKAR_LIPOPROTEIN"/>
    <property type="match status" value="1"/>
</dbReference>
<gene>
    <name evidence="2" type="ORF">A9Q84_19315</name>
</gene>
<evidence type="ECO:0000313" key="2">
    <source>
        <dbReference type="EMBL" id="OUR93620.1"/>
    </source>
</evidence>
<dbReference type="Pfam" id="PF13462">
    <property type="entry name" value="Thioredoxin_4"/>
    <property type="match status" value="1"/>
</dbReference>
<dbReference type="EMBL" id="MAAO01000015">
    <property type="protein sequence ID" value="OUR93620.1"/>
    <property type="molecule type" value="Genomic_DNA"/>
</dbReference>